<dbReference type="InterPro" id="IPR022398">
    <property type="entry name" value="Peptidase_S8_His-AS"/>
</dbReference>
<gene>
    <name evidence="9" type="ORF">OWR29_14810</name>
</gene>
<evidence type="ECO:0000259" key="8">
    <source>
        <dbReference type="Pfam" id="PF00082"/>
    </source>
</evidence>
<dbReference type="EMBL" id="JAPNTZ010000005">
    <property type="protein sequence ID" value="MCY1139268.1"/>
    <property type="molecule type" value="Genomic_DNA"/>
</dbReference>
<feature type="active site" description="Charge relay system" evidence="5">
    <location>
        <position position="240"/>
    </location>
</feature>
<dbReference type="PRINTS" id="PR00723">
    <property type="entry name" value="SUBTILISIN"/>
</dbReference>
<feature type="active site" description="Charge relay system" evidence="5">
    <location>
        <position position="412"/>
    </location>
</feature>
<dbReference type="PROSITE" id="PS00136">
    <property type="entry name" value="SUBTILASE_ASP"/>
    <property type="match status" value="1"/>
</dbReference>
<dbReference type="PROSITE" id="PS00138">
    <property type="entry name" value="SUBTILASE_SER"/>
    <property type="match status" value="1"/>
</dbReference>
<dbReference type="RefSeq" id="WP_267563381.1">
    <property type="nucleotide sequence ID" value="NZ_JAPNTZ010000005.1"/>
</dbReference>
<accession>A0ABT4AYE6</accession>
<dbReference type="Pfam" id="PF00082">
    <property type="entry name" value="Peptidase_S8"/>
    <property type="match status" value="1"/>
</dbReference>
<dbReference type="PROSITE" id="PS51318">
    <property type="entry name" value="TAT"/>
    <property type="match status" value="1"/>
</dbReference>
<dbReference type="SUPFAM" id="SSF52743">
    <property type="entry name" value="Subtilisin-like"/>
    <property type="match status" value="1"/>
</dbReference>
<evidence type="ECO:0000256" key="1">
    <source>
        <dbReference type="ARBA" id="ARBA00011073"/>
    </source>
</evidence>
<evidence type="ECO:0000256" key="5">
    <source>
        <dbReference type="PROSITE-ProRule" id="PRU01240"/>
    </source>
</evidence>
<feature type="active site" description="Charge relay system" evidence="5">
    <location>
        <position position="207"/>
    </location>
</feature>
<feature type="domain" description="Peptidase S8/S53" evidence="8">
    <location>
        <begin position="199"/>
        <end position="447"/>
    </location>
</feature>
<dbReference type="Proteomes" id="UP001151002">
    <property type="component" value="Unassembled WGS sequence"/>
</dbReference>
<keyword evidence="10" id="KW-1185">Reference proteome</keyword>
<comment type="caution">
    <text evidence="9">The sequence shown here is derived from an EMBL/GenBank/DDBJ whole genome shotgun (WGS) entry which is preliminary data.</text>
</comment>
<keyword evidence="4 5" id="KW-0720">Serine protease</keyword>
<evidence type="ECO:0000313" key="9">
    <source>
        <dbReference type="EMBL" id="MCY1139268.1"/>
    </source>
</evidence>
<feature type="chain" id="PRO_5045249650" evidence="7">
    <location>
        <begin position="33"/>
        <end position="1168"/>
    </location>
</feature>
<name>A0ABT4AYE6_9ACTN</name>
<dbReference type="Gene3D" id="3.40.50.200">
    <property type="entry name" value="Peptidase S8/S53 domain"/>
    <property type="match status" value="1"/>
</dbReference>
<evidence type="ECO:0000256" key="3">
    <source>
        <dbReference type="ARBA" id="ARBA00022801"/>
    </source>
</evidence>
<dbReference type="InterPro" id="IPR023828">
    <property type="entry name" value="Peptidase_S8_Ser-AS"/>
</dbReference>
<keyword evidence="2 5" id="KW-0645">Protease</keyword>
<dbReference type="InterPro" id="IPR023827">
    <property type="entry name" value="Peptidase_S8_Asp-AS"/>
</dbReference>
<comment type="similarity">
    <text evidence="1 5 6">Belongs to the peptidase S8 family.</text>
</comment>
<organism evidence="9 10">
    <name type="scientific">Paractinoplanes pyxinae</name>
    <dbReference type="NCBI Taxonomy" id="2997416"/>
    <lineage>
        <taxon>Bacteria</taxon>
        <taxon>Bacillati</taxon>
        <taxon>Actinomycetota</taxon>
        <taxon>Actinomycetes</taxon>
        <taxon>Micromonosporales</taxon>
        <taxon>Micromonosporaceae</taxon>
        <taxon>Paractinoplanes</taxon>
    </lineage>
</organism>
<dbReference type="InterPro" id="IPR036852">
    <property type="entry name" value="Peptidase_S8/S53_dom_sf"/>
</dbReference>
<dbReference type="InterPro" id="IPR000209">
    <property type="entry name" value="Peptidase_S8/S53_dom"/>
</dbReference>
<protein>
    <submittedName>
        <fullName evidence="9">S8 family serine peptidase</fullName>
    </submittedName>
</protein>
<sequence>MSLHQRRLAATLAASALLAASAASVLTSPAAAAPPAARTGPAATVTLVTGDRVTVGPGALRVERPDGTASGYTRRVEGDATYVYPDEALPLIAKGTLDRRLFNVTGLIADGYTDTLPLIVQYGAGARRKLPGSTVTGALDSLDANAVTRDRASAASFWDALKSPAVTHVWLDGKVRADLTESTAQVGAPRLWAEGDEGADVDVAVLDSGVDAEHPDLAGQVEASASFVPSDEDTTDYNGHGTHVASTIAGTGAASDGAERGVAPGARLHVGKVLDTEGRGQESWIIAGMEWAARDQRSRVVSMSLGGPGGDGSEPMSAAVDALSAETGALFVIAAGNGGPADISSPGSADSALTVGAVDAQDHLAEFSSTGPRNGDGGLKPEITAPGVDILAARSHYVRGGSGYYQTMSGTSMATPHVAGAAALVAAAHPDWTGQRIKQALVGTARATPEYTAYQAGGGRLDAYAAAHATLFGTVSAYSGFFPYGSAPTAKDQTLTYTNDGDTPVTLKLKAEIEAAGAFSLDKNEVTVPAHGTATAVLKAKPELVPVDRPVSGIVTATDDTGALRTRTLIGLSREGERHNLTVTAKDRDGKPVTGTVIFTDEHLFGAVELDAEGRGTVRLPVGTYTGWIDADVRGVAGPRSKGLALLSFTDVTLDRDRAVTLDARQARRVTAKVPQETTPTAVRLDIHRGWPNAFTESSRLPDESYDSSWALPTGRKVTNGTFEFGARFRLEQPALTVNGHEDVLVQRSEPPLPKGRHSLTVSTKPQRGKALIVRDTGDIAGQAATAAKAGVKLLLVVNTGAGRLHPWPDEVMFGPDQPAPVTVVTLGADEGEALLRHPARITVNSNPTTDYLYDVVHHWTGAVPADPSFRQGPADLARVKVAFRNHRPGKALEFRGDVWRGFVVGNQVPATAQGTRTDWVTAGTTWVDDAFLPMEMGQHLIEPVVYRAGSTAEVDWFGPILRPRQGPLGYLPQRYLDGLYLPVPGWGGQGAGYVGETGGSNFAVSNRAELYRGDELLKWGNAEYLPVTGLPAGSEPYRVVVDNNRADWTGPYSTRTRTEWTFKSAASGAESAVVVPMIQLDYAVPLDQAGRAGRDAKLTVTPSQLPGVTARLGKPDVEVSYDDGRTWQKGTSLKAPRSAAYVSIRVSVRDAAGNTVKQEITRAFGLR</sequence>
<evidence type="ECO:0000256" key="2">
    <source>
        <dbReference type="ARBA" id="ARBA00022670"/>
    </source>
</evidence>
<dbReference type="PIRSF" id="PIRSF037852">
    <property type="entry name" value="Subtilisin_rel_SAV5721"/>
    <property type="match status" value="1"/>
</dbReference>
<dbReference type="InterPro" id="IPR017296">
    <property type="entry name" value="Peptidase_S8A_SAM-P45"/>
</dbReference>
<dbReference type="InterPro" id="IPR050131">
    <property type="entry name" value="Peptidase_S8_subtilisin-like"/>
</dbReference>
<dbReference type="InterPro" id="IPR006311">
    <property type="entry name" value="TAT_signal"/>
</dbReference>
<keyword evidence="3 5" id="KW-0378">Hydrolase</keyword>
<dbReference type="PROSITE" id="PS00137">
    <property type="entry name" value="SUBTILASE_HIS"/>
    <property type="match status" value="1"/>
</dbReference>
<evidence type="ECO:0000256" key="4">
    <source>
        <dbReference type="ARBA" id="ARBA00022825"/>
    </source>
</evidence>
<proteinExistence type="inferred from homology"/>
<feature type="signal peptide" evidence="7">
    <location>
        <begin position="1"/>
        <end position="32"/>
    </location>
</feature>
<dbReference type="InterPro" id="IPR015500">
    <property type="entry name" value="Peptidase_S8_subtilisin-rel"/>
</dbReference>
<dbReference type="PROSITE" id="PS51892">
    <property type="entry name" value="SUBTILASE"/>
    <property type="match status" value="1"/>
</dbReference>
<dbReference type="PANTHER" id="PTHR43806">
    <property type="entry name" value="PEPTIDASE S8"/>
    <property type="match status" value="1"/>
</dbReference>
<evidence type="ECO:0000313" key="10">
    <source>
        <dbReference type="Proteomes" id="UP001151002"/>
    </source>
</evidence>
<dbReference type="CDD" id="cd11304">
    <property type="entry name" value="Cadherin_repeat"/>
    <property type="match status" value="1"/>
</dbReference>
<keyword evidence="7" id="KW-0732">Signal</keyword>
<evidence type="ECO:0000256" key="7">
    <source>
        <dbReference type="SAM" id="SignalP"/>
    </source>
</evidence>
<evidence type="ECO:0000256" key="6">
    <source>
        <dbReference type="RuleBase" id="RU003355"/>
    </source>
</evidence>
<dbReference type="PANTHER" id="PTHR43806:SF11">
    <property type="entry name" value="CEREVISIN-RELATED"/>
    <property type="match status" value="1"/>
</dbReference>
<reference evidence="9" key="1">
    <citation type="submission" date="2022-11" db="EMBL/GenBank/DDBJ databases">
        <authorList>
            <person name="Somphong A."/>
            <person name="Phongsopitanun W."/>
        </authorList>
    </citation>
    <scope>NUCLEOTIDE SEQUENCE</scope>
    <source>
        <strain evidence="9">Pm04-4</strain>
    </source>
</reference>